<dbReference type="GO" id="GO:0005737">
    <property type="term" value="C:cytoplasm"/>
    <property type="evidence" value="ECO:0007669"/>
    <property type="project" value="TreeGrafter"/>
</dbReference>
<gene>
    <name evidence="4" type="ORF">BOKJ2_LOCUS10538</name>
</gene>
<dbReference type="SMART" id="SM00325">
    <property type="entry name" value="RhoGEF"/>
    <property type="match status" value="1"/>
</dbReference>
<dbReference type="EMBL" id="CAJFDH010000005">
    <property type="protein sequence ID" value="CAD5223768.1"/>
    <property type="molecule type" value="Genomic_DNA"/>
</dbReference>
<evidence type="ECO:0000313" key="4">
    <source>
        <dbReference type="EMBL" id="CAD5223768.1"/>
    </source>
</evidence>
<comment type="caution">
    <text evidence="4">The sequence shown here is derived from an EMBL/GenBank/DDBJ whole genome shotgun (WGS) entry which is preliminary data.</text>
</comment>
<dbReference type="Gene3D" id="1.20.900.10">
    <property type="entry name" value="Dbl homology (DH) domain"/>
    <property type="match status" value="1"/>
</dbReference>
<dbReference type="OrthoDB" id="10256089at2759"/>
<dbReference type="GO" id="GO:0005085">
    <property type="term" value="F:guanyl-nucleotide exchange factor activity"/>
    <property type="evidence" value="ECO:0007669"/>
    <property type="project" value="UniProtKB-KW"/>
</dbReference>
<evidence type="ECO:0000313" key="5">
    <source>
        <dbReference type="Proteomes" id="UP000614601"/>
    </source>
</evidence>
<organism evidence="4 5">
    <name type="scientific">Bursaphelenchus okinawaensis</name>
    <dbReference type="NCBI Taxonomy" id="465554"/>
    <lineage>
        <taxon>Eukaryota</taxon>
        <taxon>Metazoa</taxon>
        <taxon>Ecdysozoa</taxon>
        <taxon>Nematoda</taxon>
        <taxon>Chromadorea</taxon>
        <taxon>Rhabditida</taxon>
        <taxon>Tylenchina</taxon>
        <taxon>Tylenchomorpha</taxon>
        <taxon>Aphelenchoidea</taxon>
        <taxon>Aphelenchoididae</taxon>
        <taxon>Bursaphelenchus</taxon>
    </lineage>
</organism>
<reference evidence="4" key="1">
    <citation type="submission" date="2020-09" db="EMBL/GenBank/DDBJ databases">
        <authorList>
            <person name="Kikuchi T."/>
        </authorList>
    </citation>
    <scope>NUCLEOTIDE SEQUENCE</scope>
    <source>
        <strain evidence="4">SH1</strain>
    </source>
</reference>
<evidence type="ECO:0000259" key="3">
    <source>
        <dbReference type="PROSITE" id="PS50010"/>
    </source>
</evidence>
<name>A0A811L905_9BILA</name>
<proteinExistence type="predicted"/>
<dbReference type="Proteomes" id="UP000614601">
    <property type="component" value="Unassembled WGS sequence"/>
</dbReference>
<dbReference type="InterPro" id="IPR000219">
    <property type="entry name" value="DH_dom"/>
</dbReference>
<dbReference type="AlphaFoldDB" id="A0A811L905"/>
<sequence length="325" mass="38600">MGLKLATDASYFIAKSKELFNEISVWKKNLEAHLYQDRADQENQELLTSTLLNLQKEKQKLVAEIKKHGIQLILSNDEPVIDQLEKLERIFIELEDASEELLELANQTYFLETKFKEFSVDSYSKYDAADNLRAEYKDLLDSEFDYIADLGKCVDYYLKSYRLEVSPQKTYDVFGNIEAIYEFHQKEVLPQLTEYEKHPEDVGACFSQFKNKLMELYSEYCLNKVYFDVFHEDETTKTMLEAIRVRYNLPPTFNVQSLLDKPYQHLTNYQLFLWKIMILSEQDTKEVKEVVDAMDLMQDECDSKEITLIRAYIWEMEYYDSILRK</sequence>
<protein>
    <recommendedName>
        <fullName evidence="3">DH domain-containing protein</fullName>
    </recommendedName>
</protein>
<keyword evidence="1" id="KW-0344">Guanine-nucleotide releasing factor</keyword>
<evidence type="ECO:0000256" key="1">
    <source>
        <dbReference type="ARBA" id="ARBA00022658"/>
    </source>
</evidence>
<feature type="domain" description="DH" evidence="3">
    <location>
        <begin position="131"/>
        <end position="304"/>
    </location>
</feature>
<dbReference type="PANTHER" id="PTHR22826">
    <property type="entry name" value="RHO GUANINE EXCHANGE FACTOR-RELATED"/>
    <property type="match status" value="1"/>
</dbReference>
<dbReference type="Pfam" id="PF00621">
    <property type="entry name" value="RhoGEF"/>
    <property type="match status" value="1"/>
</dbReference>
<feature type="coiled-coil region" evidence="2">
    <location>
        <begin position="51"/>
        <end position="107"/>
    </location>
</feature>
<dbReference type="SUPFAM" id="SSF48065">
    <property type="entry name" value="DBL homology domain (DH-domain)"/>
    <property type="match status" value="1"/>
</dbReference>
<dbReference type="PROSITE" id="PS50010">
    <property type="entry name" value="DH_2"/>
    <property type="match status" value="1"/>
</dbReference>
<keyword evidence="5" id="KW-1185">Reference proteome</keyword>
<dbReference type="EMBL" id="CAJFCW020000005">
    <property type="protein sequence ID" value="CAG9118734.1"/>
    <property type="molecule type" value="Genomic_DNA"/>
</dbReference>
<accession>A0A811L905</accession>
<dbReference type="InterPro" id="IPR051336">
    <property type="entry name" value="RhoGEF_Guanine_NuclExch_SF"/>
</dbReference>
<dbReference type="Proteomes" id="UP000783686">
    <property type="component" value="Unassembled WGS sequence"/>
</dbReference>
<keyword evidence="2" id="KW-0175">Coiled coil</keyword>
<evidence type="ECO:0000256" key="2">
    <source>
        <dbReference type="SAM" id="Coils"/>
    </source>
</evidence>
<dbReference type="InterPro" id="IPR035899">
    <property type="entry name" value="DBL_dom_sf"/>
</dbReference>